<keyword evidence="1" id="KW-0472">Membrane</keyword>
<feature type="transmembrane region" description="Helical" evidence="1">
    <location>
        <begin position="185"/>
        <end position="214"/>
    </location>
</feature>
<gene>
    <name evidence="2" type="ORF">L248_1583</name>
</gene>
<dbReference type="HOGENOM" id="CLU_1136916_0_0_9"/>
<proteinExistence type="predicted"/>
<evidence type="ECO:0000313" key="2">
    <source>
        <dbReference type="EMBL" id="ERL64141.1"/>
    </source>
</evidence>
<reference evidence="3" key="1">
    <citation type="journal article" date="2013" name="Genome Announc.">
        <title>Whole-Genome Sequencing of Lactobacillus shenzhenensis Strain LY-73T.</title>
        <authorList>
            <person name="Lin Z."/>
            <person name="Liu Z."/>
            <person name="Yang R."/>
            <person name="Zou Y."/>
            <person name="Wan D."/>
            <person name="Chen J."/>
            <person name="Guo M."/>
            <person name="Zhao J."/>
            <person name="Fang C."/>
            <person name="Yang R."/>
            <person name="Liu F."/>
        </authorList>
    </citation>
    <scope>NUCLEOTIDE SEQUENCE [LARGE SCALE GENOMIC DNA]</scope>
    <source>
        <strain evidence="3">LY-73</strain>
    </source>
</reference>
<feature type="transmembrane region" description="Helical" evidence="1">
    <location>
        <begin position="76"/>
        <end position="93"/>
    </location>
</feature>
<dbReference type="Proteomes" id="UP000030647">
    <property type="component" value="Unassembled WGS sequence"/>
</dbReference>
<feature type="transmembrane region" description="Helical" evidence="1">
    <location>
        <begin position="226"/>
        <end position="243"/>
    </location>
</feature>
<sequence length="244" mass="26627">MKEEIPRKAGASLASDTPRERWFHTAAFAGVLLLAPWLTAWQNAGFARWGALTLVSAAGLLNILYQDWLTPRHPKMNLAILWLVINTGLGVFAGFTSNWYMPILVVLAAILWIFGPRLAQRPVEQQLLPVIGYGLAPFLLSIVLYTTAEGGLFLPALAWPAVTLVVIAAVELMPGITRGPIRLTIVIGVAVVLFLIAVPWAHLPIMTLILPVLALVVAMMPQSKPWWAGVIVTLGSLVYCLLIR</sequence>
<dbReference type="EMBL" id="KI271604">
    <property type="protein sequence ID" value="ERL64141.1"/>
    <property type="molecule type" value="Genomic_DNA"/>
</dbReference>
<keyword evidence="1" id="KW-1133">Transmembrane helix</keyword>
<feature type="transmembrane region" description="Helical" evidence="1">
    <location>
        <begin position="152"/>
        <end position="173"/>
    </location>
</feature>
<organism evidence="2 3">
    <name type="scientific">Schleiferilactobacillus shenzhenensis LY-73</name>
    <dbReference type="NCBI Taxonomy" id="1231336"/>
    <lineage>
        <taxon>Bacteria</taxon>
        <taxon>Bacillati</taxon>
        <taxon>Bacillota</taxon>
        <taxon>Bacilli</taxon>
        <taxon>Lactobacillales</taxon>
        <taxon>Lactobacillaceae</taxon>
        <taxon>Schleiferilactobacillus</taxon>
    </lineage>
</organism>
<dbReference type="AlphaFoldDB" id="U4TH63"/>
<name>U4TH63_9LACO</name>
<accession>U4TH63</accession>
<dbReference type="eggNOG" id="ENOG5030B2Q">
    <property type="taxonomic scope" value="Bacteria"/>
</dbReference>
<keyword evidence="3" id="KW-1185">Reference proteome</keyword>
<feature type="transmembrane region" description="Helical" evidence="1">
    <location>
        <begin position="46"/>
        <end position="64"/>
    </location>
</feature>
<feature type="transmembrane region" description="Helical" evidence="1">
    <location>
        <begin position="21"/>
        <end position="40"/>
    </location>
</feature>
<evidence type="ECO:0000256" key="1">
    <source>
        <dbReference type="SAM" id="Phobius"/>
    </source>
</evidence>
<feature type="transmembrane region" description="Helical" evidence="1">
    <location>
        <begin position="127"/>
        <end position="146"/>
    </location>
</feature>
<keyword evidence="1" id="KW-0812">Transmembrane</keyword>
<feature type="transmembrane region" description="Helical" evidence="1">
    <location>
        <begin position="99"/>
        <end position="115"/>
    </location>
</feature>
<protein>
    <submittedName>
        <fullName evidence="2">Uncharacterized protein</fullName>
    </submittedName>
</protein>
<evidence type="ECO:0000313" key="3">
    <source>
        <dbReference type="Proteomes" id="UP000030647"/>
    </source>
</evidence>